<sequence>MNTRMLELLGNQPGKYPTILETQYPHVFQKLLELWNTVDGERYFDELMLSKRAGRLGFPPEATVEIWGLHQIHSALRESQQSKQDNDLWASGADDAHHSRLSQDIGK</sequence>
<feature type="region of interest" description="Disordered" evidence="1">
    <location>
        <begin position="78"/>
        <end position="107"/>
    </location>
</feature>
<keyword evidence="3" id="KW-1185">Reference proteome</keyword>
<reference evidence="2 3" key="1">
    <citation type="journal article" date="2018" name="Environ. Microbiol.">
        <title>Isolation and genomic characterization of Novimethylophilus kurashikiensis gen. nov. sp. nov., a new lanthanide-dependent methylotrophic species of Methylophilaceae.</title>
        <authorList>
            <person name="Lv H."/>
            <person name="Sahin N."/>
            <person name="Tani A."/>
        </authorList>
    </citation>
    <scope>NUCLEOTIDE SEQUENCE [LARGE SCALE GENOMIC DNA]</scope>
    <source>
        <strain evidence="2 3">La2-4</strain>
    </source>
</reference>
<dbReference type="RefSeq" id="WP_109016957.1">
    <property type="nucleotide sequence ID" value="NZ_BDOQ01000021.1"/>
</dbReference>
<dbReference type="OrthoDB" id="8905216at2"/>
<organism evidence="2 3">
    <name type="scientific">Novimethylophilus kurashikiensis</name>
    <dbReference type="NCBI Taxonomy" id="1825523"/>
    <lineage>
        <taxon>Bacteria</taxon>
        <taxon>Pseudomonadati</taxon>
        <taxon>Pseudomonadota</taxon>
        <taxon>Betaproteobacteria</taxon>
        <taxon>Nitrosomonadales</taxon>
        <taxon>Methylophilaceae</taxon>
        <taxon>Novimethylophilus</taxon>
    </lineage>
</organism>
<accession>A0A2R5FEK8</accession>
<dbReference type="Proteomes" id="UP000245081">
    <property type="component" value="Unassembled WGS sequence"/>
</dbReference>
<comment type="caution">
    <text evidence="2">The sequence shown here is derived from an EMBL/GenBank/DDBJ whole genome shotgun (WGS) entry which is preliminary data.</text>
</comment>
<evidence type="ECO:0000256" key="1">
    <source>
        <dbReference type="SAM" id="MobiDB-lite"/>
    </source>
</evidence>
<dbReference type="EMBL" id="BDOQ01000021">
    <property type="protein sequence ID" value="GBG15808.1"/>
    <property type="molecule type" value="Genomic_DNA"/>
</dbReference>
<evidence type="ECO:0000313" key="3">
    <source>
        <dbReference type="Proteomes" id="UP000245081"/>
    </source>
</evidence>
<gene>
    <name evidence="2" type="ORF">NMK_3420</name>
</gene>
<name>A0A2R5FEK8_9PROT</name>
<dbReference type="AlphaFoldDB" id="A0A2R5FEK8"/>
<evidence type="ECO:0000313" key="2">
    <source>
        <dbReference type="EMBL" id="GBG15808.1"/>
    </source>
</evidence>
<protein>
    <submittedName>
        <fullName evidence="2">Peptidase M48</fullName>
    </submittedName>
</protein>
<proteinExistence type="predicted"/>